<evidence type="ECO:0000256" key="3">
    <source>
        <dbReference type="ARBA" id="ARBA00012438"/>
    </source>
</evidence>
<name>A0A6A7Y3E9_9HYPH</name>
<feature type="transmembrane region" description="Helical" evidence="11">
    <location>
        <begin position="20"/>
        <end position="39"/>
    </location>
</feature>
<dbReference type="InterPro" id="IPR003594">
    <property type="entry name" value="HATPase_dom"/>
</dbReference>
<keyword evidence="9" id="KW-0902">Two-component regulatory system</keyword>
<dbReference type="GO" id="GO:0005886">
    <property type="term" value="C:plasma membrane"/>
    <property type="evidence" value="ECO:0007669"/>
    <property type="project" value="TreeGrafter"/>
</dbReference>
<evidence type="ECO:0000313" key="15">
    <source>
        <dbReference type="Proteomes" id="UP000332515"/>
    </source>
</evidence>
<dbReference type="PANTHER" id="PTHR45436">
    <property type="entry name" value="SENSOR HISTIDINE KINASE YKOH"/>
    <property type="match status" value="1"/>
</dbReference>
<evidence type="ECO:0000256" key="2">
    <source>
        <dbReference type="ARBA" id="ARBA00004370"/>
    </source>
</evidence>
<keyword evidence="8 11" id="KW-1133">Transmembrane helix</keyword>
<gene>
    <name evidence="14" type="ORF">F0357_06410</name>
</gene>
<dbReference type="SUPFAM" id="SSF47384">
    <property type="entry name" value="Homodimeric domain of signal transducing histidine kinase"/>
    <property type="match status" value="1"/>
</dbReference>
<feature type="domain" description="Histidine kinase" evidence="12">
    <location>
        <begin position="255"/>
        <end position="473"/>
    </location>
</feature>
<dbReference type="InterPro" id="IPR050428">
    <property type="entry name" value="TCS_sensor_his_kinase"/>
</dbReference>
<dbReference type="Proteomes" id="UP000332515">
    <property type="component" value="Unassembled WGS sequence"/>
</dbReference>
<dbReference type="InterPro" id="IPR036890">
    <property type="entry name" value="HATPase_C_sf"/>
</dbReference>
<dbReference type="InterPro" id="IPR003661">
    <property type="entry name" value="HisK_dim/P_dom"/>
</dbReference>
<evidence type="ECO:0000256" key="1">
    <source>
        <dbReference type="ARBA" id="ARBA00000085"/>
    </source>
</evidence>
<dbReference type="InterPro" id="IPR004358">
    <property type="entry name" value="Sig_transdc_His_kin-like_C"/>
</dbReference>
<accession>A0A6A7Y3E9</accession>
<comment type="caution">
    <text evidence="14">The sequence shown here is derived from an EMBL/GenBank/DDBJ whole genome shotgun (WGS) entry which is preliminary data.</text>
</comment>
<dbReference type="Gene3D" id="1.10.287.130">
    <property type="match status" value="1"/>
</dbReference>
<organism evidence="14 15">
    <name type="scientific">Segnochrobactrum spirostomi</name>
    <dbReference type="NCBI Taxonomy" id="2608987"/>
    <lineage>
        <taxon>Bacteria</taxon>
        <taxon>Pseudomonadati</taxon>
        <taxon>Pseudomonadota</taxon>
        <taxon>Alphaproteobacteria</taxon>
        <taxon>Hyphomicrobiales</taxon>
        <taxon>Segnochrobactraceae</taxon>
        <taxon>Segnochrobactrum</taxon>
    </lineage>
</organism>
<comment type="subcellular location">
    <subcellularLocation>
        <location evidence="2">Membrane</location>
    </subcellularLocation>
</comment>
<dbReference type="Pfam" id="PF02518">
    <property type="entry name" value="HATPase_c"/>
    <property type="match status" value="1"/>
</dbReference>
<feature type="transmembrane region" description="Helical" evidence="11">
    <location>
        <begin position="173"/>
        <end position="192"/>
    </location>
</feature>
<keyword evidence="15" id="KW-1185">Reference proteome</keyword>
<dbReference type="Pfam" id="PF00672">
    <property type="entry name" value="HAMP"/>
    <property type="match status" value="1"/>
</dbReference>
<dbReference type="SMART" id="SM00304">
    <property type="entry name" value="HAMP"/>
    <property type="match status" value="1"/>
</dbReference>
<evidence type="ECO:0000256" key="5">
    <source>
        <dbReference type="ARBA" id="ARBA00022679"/>
    </source>
</evidence>
<dbReference type="EMBL" id="VWNA01000001">
    <property type="protein sequence ID" value="MQT12299.1"/>
    <property type="molecule type" value="Genomic_DNA"/>
</dbReference>
<dbReference type="PANTHER" id="PTHR45436:SF8">
    <property type="entry name" value="HISTIDINE KINASE"/>
    <property type="match status" value="1"/>
</dbReference>
<keyword evidence="5" id="KW-0808">Transferase</keyword>
<dbReference type="SMART" id="SM00387">
    <property type="entry name" value="HATPase_c"/>
    <property type="match status" value="1"/>
</dbReference>
<sequence>MIVAGGVTRFFRTTALKLSALYFAVFAALSVFLIVYIGYNTSELLTKQMRETIDAEIQGLAEQYKSGGIVRLIRVVDVRSRAPGASLYLLTDFAGNRLAGNVADVPSSVLESPDGAPQPVPYVRFQDEDGGQPRVGGQASALVRVFVLPGGFRLLVGRDLAERDRFDHIVKRAYWFSIGVFLLLGLLTWLFVSRRVLKRIDAVAETSRRIMDGDLSGRLHIDGSGDEFDRLAESLNAMLERIEQLMRGLKEVSDNIAHDLKTPLTRLRNRLEETLRRDPDEADYREVIGASIEDSDSLIRTFEALLRIARVEAGSAGLEAVPTDLSEIVGEVGELYEPAGEEIDVAVKVAVTPGLWVIGHRELIAQAIANLVDNAFKYGKPTDESIPPAVRITLTVTDGHAIVEVADNGPGVPAQDRERVVQRFVRLEASRSAPGSGLGLSLVQAVASLHKGELVLGDAAPGLAIRLVLPIAPPPGPAEAANADVE</sequence>
<evidence type="ECO:0000256" key="4">
    <source>
        <dbReference type="ARBA" id="ARBA00022553"/>
    </source>
</evidence>
<dbReference type="InterPro" id="IPR036097">
    <property type="entry name" value="HisK_dim/P_sf"/>
</dbReference>
<dbReference type="InterPro" id="IPR005467">
    <property type="entry name" value="His_kinase_dom"/>
</dbReference>
<evidence type="ECO:0000313" key="14">
    <source>
        <dbReference type="EMBL" id="MQT12299.1"/>
    </source>
</evidence>
<feature type="domain" description="HAMP" evidence="13">
    <location>
        <begin position="194"/>
        <end position="247"/>
    </location>
</feature>
<dbReference type="AlphaFoldDB" id="A0A6A7Y3E9"/>
<evidence type="ECO:0000259" key="13">
    <source>
        <dbReference type="PROSITE" id="PS50885"/>
    </source>
</evidence>
<dbReference type="SUPFAM" id="SSF158472">
    <property type="entry name" value="HAMP domain-like"/>
    <property type="match status" value="1"/>
</dbReference>
<dbReference type="RefSeq" id="WP_153479586.1">
    <property type="nucleotide sequence ID" value="NZ_VWNA01000001.1"/>
</dbReference>
<keyword evidence="10 11" id="KW-0472">Membrane</keyword>
<evidence type="ECO:0000256" key="10">
    <source>
        <dbReference type="ARBA" id="ARBA00023136"/>
    </source>
</evidence>
<evidence type="ECO:0000259" key="12">
    <source>
        <dbReference type="PROSITE" id="PS50109"/>
    </source>
</evidence>
<evidence type="ECO:0000256" key="6">
    <source>
        <dbReference type="ARBA" id="ARBA00022692"/>
    </source>
</evidence>
<dbReference type="Gene3D" id="6.10.340.10">
    <property type="match status" value="1"/>
</dbReference>
<dbReference type="PROSITE" id="PS50109">
    <property type="entry name" value="HIS_KIN"/>
    <property type="match status" value="1"/>
</dbReference>
<proteinExistence type="predicted"/>
<dbReference type="SMART" id="SM00388">
    <property type="entry name" value="HisKA"/>
    <property type="match status" value="1"/>
</dbReference>
<dbReference type="PRINTS" id="PR00344">
    <property type="entry name" value="BCTRLSENSOR"/>
</dbReference>
<comment type="catalytic activity">
    <reaction evidence="1">
        <text>ATP + protein L-histidine = ADP + protein N-phospho-L-histidine.</text>
        <dbReference type="EC" id="2.7.13.3"/>
    </reaction>
</comment>
<protein>
    <recommendedName>
        <fullName evidence="3">histidine kinase</fullName>
        <ecNumber evidence="3">2.7.13.3</ecNumber>
    </recommendedName>
</protein>
<reference evidence="14 15" key="1">
    <citation type="submission" date="2019-09" db="EMBL/GenBank/DDBJ databases">
        <title>Segnochrobactrum spirostomi gen. nov., sp. nov., isolated from the ciliate Spirostomum cf. yagiui and description of a novel family, Segnochrobactraceae fam. nov. within the order Rhizobiales of the class Alphaproteobacteria.</title>
        <authorList>
            <person name="Akter S."/>
            <person name="Shazib S.U.A."/>
            <person name="Shin M.K."/>
        </authorList>
    </citation>
    <scope>NUCLEOTIDE SEQUENCE [LARGE SCALE GENOMIC DNA]</scope>
    <source>
        <strain evidence="14 15">Sp-1</strain>
    </source>
</reference>
<dbReference type="InterPro" id="IPR003660">
    <property type="entry name" value="HAMP_dom"/>
</dbReference>
<keyword evidence="6 11" id="KW-0812">Transmembrane</keyword>
<dbReference type="GO" id="GO:0000155">
    <property type="term" value="F:phosphorelay sensor kinase activity"/>
    <property type="evidence" value="ECO:0007669"/>
    <property type="project" value="InterPro"/>
</dbReference>
<dbReference type="EC" id="2.7.13.3" evidence="3"/>
<evidence type="ECO:0000256" key="9">
    <source>
        <dbReference type="ARBA" id="ARBA00023012"/>
    </source>
</evidence>
<evidence type="ECO:0000256" key="7">
    <source>
        <dbReference type="ARBA" id="ARBA00022777"/>
    </source>
</evidence>
<evidence type="ECO:0000256" key="11">
    <source>
        <dbReference type="SAM" id="Phobius"/>
    </source>
</evidence>
<keyword evidence="7 14" id="KW-0418">Kinase</keyword>
<keyword evidence="4" id="KW-0597">Phosphoprotein</keyword>
<dbReference type="CDD" id="cd06225">
    <property type="entry name" value="HAMP"/>
    <property type="match status" value="1"/>
</dbReference>
<dbReference type="Pfam" id="PF00512">
    <property type="entry name" value="HisKA"/>
    <property type="match status" value="1"/>
</dbReference>
<dbReference type="Gene3D" id="3.30.565.10">
    <property type="entry name" value="Histidine kinase-like ATPase, C-terminal domain"/>
    <property type="match status" value="1"/>
</dbReference>
<dbReference type="PROSITE" id="PS50885">
    <property type="entry name" value="HAMP"/>
    <property type="match status" value="1"/>
</dbReference>
<dbReference type="CDD" id="cd00075">
    <property type="entry name" value="HATPase"/>
    <property type="match status" value="1"/>
</dbReference>
<dbReference type="CDD" id="cd00082">
    <property type="entry name" value="HisKA"/>
    <property type="match status" value="1"/>
</dbReference>
<dbReference type="SUPFAM" id="SSF55874">
    <property type="entry name" value="ATPase domain of HSP90 chaperone/DNA topoisomerase II/histidine kinase"/>
    <property type="match status" value="1"/>
</dbReference>
<evidence type="ECO:0000256" key="8">
    <source>
        <dbReference type="ARBA" id="ARBA00022989"/>
    </source>
</evidence>